<organism evidence="2 3">
    <name type="scientific">Rariglobus hedericola</name>
    <dbReference type="NCBI Taxonomy" id="2597822"/>
    <lineage>
        <taxon>Bacteria</taxon>
        <taxon>Pseudomonadati</taxon>
        <taxon>Verrucomicrobiota</taxon>
        <taxon>Opitutia</taxon>
        <taxon>Opitutales</taxon>
        <taxon>Opitutaceae</taxon>
        <taxon>Rariglobus</taxon>
    </lineage>
</organism>
<keyword evidence="2" id="KW-0808">Transferase</keyword>
<dbReference type="Gene3D" id="3.90.550.10">
    <property type="entry name" value="Spore Coat Polysaccharide Biosynthesis Protein SpsA, Chain A"/>
    <property type="match status" value="2"/>
</dbReference>
<proteinExistence type="predicted"/>
<keyword evidence="3" id="KW-1185">Reference proteome</keyword>
<dbReference type="OrthoDB" id="9800276at2"/>
<dbReference type="CDD" id="cd04186">
    <property type="entry name" value="GT_2_like_c"/>
    <property type="match status" value="1"/>
</dbReference>
<accession>A0A556QLJ2</accession>
<feature type="domain" description="Glycosyltransferase 2-like" evidence="1">
    <location>
        <begin position="256"/>
        <end position="378"/>
    </location>
</feature>
<reference evidence="2 3" key="1">
    <citation type="submission" date="2019-07" db="EMBL/GenBank/DDBJ databases">
        <title>Description of 53C-WASEF.</title>
        <authorList>
            <person name="Pitt A."/>
            <person name="Hahn M.W."/>
        </authorList>
    </citation>
    <scope>NUCLEOTIDE SEQUENCE [LARGE SCALE GENOMIC DNA]</scope>
    <source>
        <strain evidence="2 3">53C-WASEF</strain>
    </source>
</reference>
<dbReference type="PANTHER" id="PTHR43179">
    <property type="entry name" value="RHAMNOSYLTRANSFERASE WBBL"/>
    <property type="match status" value="1"/>
</dbReference>
<evidence type="ECO:0000313" key="3">
    <source>
        <dbReference type="Proteomes" id="UP000315648"/>
    </source>
</evidence>
<name>A0A556QLJ2_9BACT</name>
<dbReference type="Proteomes" id="UP000315648">
    <property type="component" value="Unassembled WGS sequence"/>
</dbReference>
<evidence type="ECO:0000259" key="1">
    <source>
        <dbReference type="Pfam" id="PF00535"/>
    </source>
</evidence>
<dbReference type="AlphaFoldDB" id="A0A556QLJ2"/>
<dbReference type="InterPro" id="IPR001173">
    <property type="entry name" value="Glyco_trans_2-like"/>
</dbReference>
<comment type="caution">
    <text evidence="2">The sequence shown here is derived from an EMBL/GenBank/DDBJ whole genome shotgun (WGS) entry which is preliminary data.</text>
</comment>
<dbReference type="Pfam" id="PF00535">
    <property type="entry name" value="Glycos_transf_2"/>
    <property type="match status" value="2"/>
</dbReference>
<sequence length="552" mass="61455">MPVYNTPARWLTRAIDSVRAQTYPYWELCIADDASTQPHVAKLLADYAAQDPRIKIVRRLSNGHISAASNSALELVTGKFTALLDHDDELSPRALAAIAAAISSHPTARILYSDEDKIDRHGRRFSANFKPDWNPDLLLAQNYLCHLAVYRTDLLRELGGFRIGYEGAQDWDLALRASERVAAGDIVHVPHVLYHWRAIPGSTALKQSEKSYAGTAAHRALADYLGRNHIDGEILPVRGGHWRVRRRLPASPPKVSLIIPTRNRVGLLRTCVESILAATRYPNFEILIIDNASDDPATLDYFKDLAGRGVKILRDEGPFNYSALNNRAVAHATGDVLGFLNNDLELITPDWLDEMVSQAIRPEVGAVGAMLYFPDDRVQHAGVVLGLAGPRQNGGVAGHAFKYFPRGHKGAANRMRVLQNYSAVTAACLLVRREVFLQAGGFDEKNLAVAYNDVDFCLRLGAAGYLNVWTPFAEFYHYESASRGADDTPEKKAIYEREFAYMRQTWGALLDRDPAYNPNLTLIFEDFSPAWPPRISSVEIESIHPRVKPILP</sequence>
<feature type="domain" description="Glycosyltransferase 2-like" evidence="1">
    <location>
        <begin position="1"/>
        <end position="158"/>
    </location>
</feature>
<protein>
    <submittedName>
        <fullName evidence="2">Glycosyltransferase family 2 protein</fullName>
    </submittedName>
</protein>
<gene>
    <name evidence="2" type="ORF">FPL22_11085</name>
</gene>
<dbReference type="GO" id="GO:0016740">
    <property type="term" value="F:transferase activity"/>
    <property type="evidence" value="ECO:0007669"/>
    <property type="project" value="UniProtKB-KW"/>
</dbReference>
<dbReference type="InterPro" id="IPR029044">
    <property type="entry name" value="Nucleotide-diphossugar_trans"/>
</dbReference>
<dbReference type="SUPFAM" id="SSF53448">
    <property type="entry name" value="Nucleotide-diphospho-sugar transferases"/>
    <property type="match status" value="2"/>
</dbReference>
<evidence type="ECO:0000313" key="2">
    <source>
        <dbReference type="EMBL" id="TSJ77530.1"/>
    </source>
</evidence>
<dbReference type="CDD" id="cd04184">
    <property type="entry name" value="GT2_RfbC_Mx_like"/>
    <property type="match status" value="1"/>
</dbReference>
<dbReference type="EMBL" id="VMBG01000002">
    <property type="protein sequence ID" value="TSJ77530.1"/>
    <property type="molecule type" value="Genomic_DNA"/>
</dbReference>
<dbReference type="PANTHER" id="PTHR43179:SF7">
    <property type="entry name" value="RHAMNOSYLTRANSFERASE WBBL"/>
    <property type="match status" value="1"/>
</dbReference>